<comment type="caution">
    <text evidence="4">The sequence shown here is derived from an EMBL/GenBank/DDBJ whole genome shotgun (WGS) entry which is preliminary data.</text>
</comment>
<dbReference type="eggNOG" id="KOG3158">
    <property type="taxonomic scope" value="Eukaryota"/>
</dbReference>
<feature type="region of interest" description="Disordered" evidence="2">
    <location>
        <begin position="76"/>
        <end position="118"/>
    </location>
</feature>
<dbReference type="InterPro" id="IPR007052">
    <property type="entry name" value="CS_dom"/>
</dbReference>
<proteinExistence type="inferred from homology"/>
<dbReference type="Proteomes" id="UP000007151">
    <property type="component" value="Unassembled WGS sequence"/>
</dbReference>
<comment type="similarity">
    <text evidence="1">Belongs to the p23/wos2 family.</text>
</comment>
<dbReference type="Gene3D" id="2.60.40.790">
    <property type="match status" value="1"/>
</dbReference>
<dbReference type="GO" id="GO:0051131">
    <property type="term" value="P:chaperone-mediated protein complex assembly"/>
    <property type="evidence" value="ECO:0007669"/>
    <property type="project" value="TreeGrafter"/>
</dbReference>
<dbReference type="GO" id="GO:0051879">
    <property type="term" value="F:Hsp90 protein binding"/>
    <property type="evidence" value="ECO:0007669"/>
    <property type="project" value="InterPro"/>
</dbReference>
<feature type="domain" description="CS" evidence="3">
    <location>
        <begin position="1"/>
        <end position="57"/>
    </location>
</feature>
<evidence type="ECO:0000313" key="4">
    <source>
        <dbReference type="EMBL" id="OWR50786.1"/>
    </source>
</evidence>
<evidence type="ECO:0000256" key="2">
    <source>
        <dbReference type="SAM" id="MobiDB-lite"/>
    </source>
</evidence>
<evidence type="ECO:0000313" key="5">
    <source>
        <dbReference type="Proteomes" id="UP000007151"/>
    </source>
</evidence>
<dbReference type="PROSITE" id="PS51203">
    <property type="entry name" value="CS"/>
    <property type="match status" value="1"/>
</dbReference>
<dbReference type="GO" id="GO:0006457">
    <property type="term" value="P:protein folding"/>
    <property type="evidence" value="ECO:0007669"/>
    <property type="project" value="TreeGrafter"/>
</dbReference>
<dbReference type="AlphaFoldDB" id="A0A212FAL8"/>
<evidence type="ECO:0000256" key="1">
    <source>
        <dbReference type="ARBA" id="ARBA00025733"/>
    </source>
</evidence>
<dbReference type="KEGG" id="dpl:KGM_208082"/>
<dbReference type="GO" id="GO:0051087">
    <property type="term" value="F:protein-folding chaperone binding"/>
    <property type="evidence" value="ECO:0007669"/>
    <property type="project" value="TreeGrafter"/>
</dbReference>
<dbReference type="SUPFAM" id="SSF49764">
    <property type="entry name" value="HSP20-like chaperones"/>
    <property type="match status" value="1"/>
</dbReference>
<dbReference type="InterPro" id="IPR045250">
    <property type="entry name" value="p23-like"/>
</dbReference>
<sequence>MVTFKGICAPDNKLNEVEIPLYSEIDPEKSSYINKGRLIEVVLTKEKQEEPFWPSLTSDRKKHHWLRVDFNRWQDEDESADEFDNTDDMFSNKMGDFGDEYENDDSSSIEDEDLPDIQ</sequence>
<dbReference type="PANTHER" id="PTHR22932:SF1">
    <property type="entry name" value="CO-CHAPERONE PROTEIN DAF-41"/>
    <property type="match status" value="1"/>
</dbReference>
<keyword evidence="5" id="KW-1185">Reference proteome</keyword>
<evidence type="ECO:0000259" key="3">
    <source>
        <dbReference type="PROSITE" id="PS51203"/>
    </source>
</evidence>
<organism evidence="4 5">
    <name type="scientific">Danaus plexippus plexippus</name>
    <dbReference type="NCBI Taxonomy" id="278856"/>
    <lineage>
        <taxon>Eukaryota</taxon>
        <taxon>Metazoa</taxon>
        <taxon>Ecdysozoa</taxon>
        <taxon>Arthropoda</taxon>
        <taxon>Hexapoda</taxon>
        <taxon>Insecta</taxon>
        <taxon>Pterygota</taxon>
        <taxon>Neoptera</taxon>
        <taxon>Endopterygota</taxon>
        <taxon>Lepidoptera</taxon>
        <taxon>Glossata</taxon>
        <taxon>Ditrysia</taxon>
        <taxon>Papilionoidea</taxon>
        <taxon>Nymphalidae</taxon>
        <taxon>Danainae</taxon>
        <taxon>Danaini</taxon>
        <taxon>Danaina</taxon>
        <taxon>Danaus</taxon>
        <taxon>Danaus</taxon>
    </lineage>
</organism>
<feature type="compositionally biased region" description="Acidic residues" evidence="2">
    <location>
        <begin position="97"/>
        <end position="118"/>
    </location>
</feature>
<dbReference type="PANTHER" id="PTHR22932">
    <property type="entry name" value="TELOMERASE-BINDING PROTEIN P23 HSP90 CO-CHAPERONE"/>
    <property type="match status" value="1"/>
</dbReference>
<dbReference type="GO" id="GO:0005634">
    <property type="term" value="C:nucleus"/>
    <property type="evidence" value="ECO:0007669"/>
    <property type="project" value="TreeGrafter"/>
</dbReference>
<dbReference type="InterPro" id="IPR008978">
    <property type="entry name" value="HSP20-like_chaperone"/>
</dbReference>
<name>A0A212FAL8_DANPL</name>
<gene>
    <name evidence="4" type="ORF">KGM_208082</name>
</gene>
<dbReference type="GO" id="GO:0005829">
    <property type="term" value="C:cytosol"/>
    <property type="evidence" value="ECO:0007669"/>
    <property type="project" value="TreeGrafter"/>
</dbReference>
<dbReference type="InParanoid" id="A0A212FAL8"/>
<feature type="compositionally biased region" description="Acidic residues" evidence="2">
    <location>
        <begin position="76"/>
        <end position="87"/>
    </location>
</feature>
<accession>A0A212FAL8</accession>
<reference evidence="4 5" key="1">
    <citation type="journal article" date="2011" name="Cell">
        <title>The monarch butterfly genome yields insights into long-distance migration.</title>
        <authorList>
            <person name="Zhan S."/>
            <person name="Merlin C."/>
            <person name="Boore J.L."/>
            <person name="Reppert S.M."/>
        </authorList>
    </citation>
    <scope>NUCLEOTIDE SEQUENCE [LARGE SCALE GENOMIC DNA]</scope>
    <source>
        <strain evidence="4">F-2</strain>
    </source>
</reference>
<dbReference type="EMBL" id="AGBW02009451">
    <property type="protein sequence ID" value="OWR50786.1"/>
    <property type="molecule type" value="Genomic_DNA"/>
</dbReference>
<protein>
    <submittedName>
        <fullName evidence="4">P23 protein</fullName>
    </submittedName>
</protein>
<dbReference type="STRING" id="278856.A0A212FAL8"/>